<evidence type="ECO:0000313" key="5">
    <source>
        <dbReference type="Proteomes" id="UP000054477"/>
    </source>
</evidence>
<dbReference type="InterPro" id="IPR006600">
    <property type="entry name" value="HTH_CenpB_DNA-bd_dom"/>
</dbReference>
<feature type="non-terminal residue" evidence="4">
    <location>
        <position position="357"/>
    </location>
</feature>
<dbReference type="OrthoDB" id="162969at2759"/>
<keyword evidence="1" id="KW-0238">DNA-binding</keyword>
<dbReference type="Pfam" id="PF03221">
    <property type="entry name" value="HTH_Tnp_Tc5"/>
    <property type="match status" value="1"/>
</dbReference>
<keyword evidence="5" id="KW-1185">Reference proteome</keyword>
<evidence type="ECO:0000313" key="4">
    <source>
        <dbReference type="EMBL" id="KIJ90030.1"/>
    </source>
</evidence>
<dbReference type="Gene3D" id="1.10.10.60">
    <property type="entry name" value="Homeodomain-like"/>
    <property type="match status" value="1"/>
</dbReference>
<dbReference type="InterPro" id="IPR050863">
    <property type="entry name" value="CenT-Element_Derived"/>
</dbReference>
<dbReference type="InterPro" id="IPR009057">
    <property type="entry name" value="Homeodomain-like_sf"/>
</dbReference>
<dbReference type="PROSITE" id="PS51253">
    <property type="entry name" value="HTH_CENPB"/>
    <property type="match status" value="1"/>
</dbReference>
<accession>A0A0C9WL69</accession>
<dbReference type="PANTHER" id="PTHR19303:SF73">
    <property type="entry name" value="PROTEIN PDC2"/>
    <property type="match status" value="1"/>
</dbReference>
<dbReference type="HOGENOM" id="CLU_018294_0_0_1"/>
<evidence type="ECO:0000256" key="2">
    <source>
        <dbReference type="SAM" id="MobiDB-lite"/>
    </source>
</evidence>
<protein>
    <recommendedName>
        <fullName evidence="3">HTH CENPB-type domain-containing protein</fullName>
    </recommendedName>
</protein>
<dbReference type="SUPFAM" id="SSF46689">
    <property type="entry name" value="Homeodomain-like"/>
    <property type="match status" value="1"/>
</dbReference>
<sequence length="357" mass="40342">MGDGIPLTGEVLRQKWNSFADMAGIPQDDRLKLSNGWLGRFKVRHGLREMRRHGEAASANANTVNAERKRQAGVKGKKTRLTYAFTSNADGSEKLQPFIIGKAARPRAFKKKTGEQLGFYYRNNAKAWMTTYLYQEWIEQWDRELQAKGRRILLLQDNFSGHVPPNDLQNIRVENFEPNLTAHVQPKDQGIIRCFKAHYRATFIQRAINRYDEGITPAEIYDIDQLQAMRLADLAWREVDTTTIRNCWRKAGILPDIDSPAASTIPLIPISSLLHDSPSEMDPVVHAEKQVEAALDDLVATGALQKSNRMDIESLLNPAEESHVLMEGSDREIYQSVMDAVAARENIEINGGDDVDD</sequence>
<feature type="region of interest" description="Disordered" evidence="2">
    <location>
        <begin position="54"/>
        <end position="73"/>
    </location>
</feature>
<dbReference type="STRING" id="1095629.A0A0C9WL69"/>
<reference evidence="4 5" key="1">
    <citation type="submission" date="2014-04" db="EMBL/GenBank/DDBJ databases">
        <authorList>
            <consortium name="DOE Joint Genome Institute"/>
            <person name="Kuo A."/>
            <person name="Kohler A."/>
            <person name="Nagy L.G."/>
            <person name="Floudas D."/>
            <person name="Copeland A."/>
            <person name="Barry K.W."/>
            <person name="Cichocki N."/>
            <person name="Veneault-Fourrey C."/>
            <person name="LaButti K."/>
            <person name="Lindquist E.A."/>
            <person name="Lipzen A."/>
            <person name="Lundell T."/>
            <person name="Morin E."/>
            <person name="Murat C."/>
            <person name="Sun H."/>
            <person name="Tunlid A."/>
            <person name="Henrissat B."/>
            <person name="Grigoriev I.V."/>
            <person name="Hibbett D.S."/>
            <person name="Martin F."/>
            <person name="Nordberg H.P."/>
            <person name="Cantor M.N."/>
            <person name="Hua S.X."/>
        </authorList>
    </citation>
    <scope>NUCLEOTIDE SEQUENCE [LARGE SCALE GENOMIC DNA]</scope>
    <source>
        <strain evidence="4 5">LaAM-08-1</strain>
    </source>
</reference>
<evidence type="ECO:0000259" key="3">
    <source>
        <dbReference type="PROSITE" id="PS51253"/>
    </source>
</evidence>
<gene>
    <name evidence="4" type="ORF">K443DRAFT_39007</name>
</gene>
<name>A0A0C9WL69_9AGAR</name>
<evidence type="ECO:0000256" key="1">
    <source>
        <dbReference type="ARBA" id="ARBA00023125"/>
    </source>
</evidence>
<dbReference type="Pfam" id="PF03184">
    <property type="entry name" value="DDE_1"/>
    <property type="match status" value="1"/>
</dbReference>
<dbReference type="Proteomes" id="UP000054477">
    <property type="component" value="Unassembled WGS sequence"/>
</dbReference>
<proteinExistence type="predicted"/>
<dbReference type="InterPro" id="IPR004875">
    <property type="entry name" value="DDE_SF_endonuclease_dom"/>
</dbReference>
<dbReference type="GO" id="GO:0005634">
    <property type="term" value="C:nucleus"/>
    <property type="evidence" value="ECO:0007669"/>
    <property type="project" value="TreeGrafter"/>
</dbReference>
<dbReference type="AlphaFoldDB" id="A0A0C9WL69"/>
<dbReference type="PANTHER" id="PTHR19303">
    <property type="entry name" value="TRANSPOSON"/>
    <property type="match status" value="1"/>
</dbReference>
<dbReference type="EMBL" id="KN839315">
    <property type="protein sequence ID" value="KIJ90030.1"/>
    <property type="molecule type" value="Genomic_DNA"/>
</dbReference>
<feature type="domain" description="HTH CENPB-type" evidence="3">
    <location>
        <begin position="1"/>
        <end position="51"/>
    </location>
</feature>
<dbReference type="GO" id="GO:0003677">
    <property type="term" value="F:DNA binding"/>
    <property type="evidence" value="ECO:0007669"/>
    <property type="project" value="UniProtKB-KW"/>
</dbReference>
<reference evidence="5" key="2">
    <citation type="submission" date="2015-01" db="EMBL/GenBank/DDBJ databases">
        <title>Evolutionary Origins and Diversification of the Mycorrhizal Mutualists.</title>
        <authorList>
            <consortium name="DOE Joint Genome Institute"/>
            <consortium name="Mycorrhizal Genomics Consortium"/>
            <person name="Kohler A."/>
            <person name="Kuo A."/>
            <person name="Nagy L.G."/>
            <person name="Floudas D."/>
            <person name="Copeland A."/>
            <person name="Barry K.W."/>
            <person name="Cichocki N."/>
            <person name="Veneault-Fourrey C."/>
            <person name="LaButti K."/>
            <person name="Lindquist E.A."/>
            <person name="Lipzen A."/>
            <person name="Lundell T."/>
            <person name="Morin E."/>
            <person name="Murat C."/>
            <person name="Riley R."/>
            <person name="Ohm R."/>
            <person name="Sun H."/>
            <person name="Tunlid A."/>
            <person name="Henrissat B."/>
            <person name="Grigoriev I.V."/>
            <person name="Hibbett D.S."/>
            <person name="Martin F."/>
        </authorList>
    </citation>
    <scope>NUCLEOTIDE SEQUENCE [LARGE SCALE GENOMIC DNA]</scope>
    <source>
        <strain evidence="5">LaAM-08-1</strain>
    </source>
</reference>
<organism evidence="4 5">
    <name type="scientific">Laccaria amethystina LaAM-08-1</name>
    <dbReference type="NCBI Taxonomy" id="1095629"/>
    <lineage>
        <taxon>Eukaryota</taxon>
        <taxon>Fungi</taxon>
        <taxon>Dikarya</taxon>
        <taxon>Basidiomycota</taxon>
        <taxon>Agaricomycotina</taxon>
        <taxon>Agaricomycetes</taxon>
        <taxon>Agaricomycetidae</taxon>
        <taxon>Agaricales</taxon>
        <taxon>Agaricineae</taxon>
        <taxon>Hydnangiaceae</taxon>
        <taxon>Laccaria</taxon>
    </lineage>
</organism>